<proteinExistence type="predicted"/>
<protein>
    <submittedName>
        <fullName evidence="7">HP1D2</fullName>
    </submittedName>
</protein>
<evidence type="ECO:0000256" key="1">
    <source>
        <dbReference type="ARBA" id="ARBA00004123"/>
    </source>
</evidence>
<dbReference type="PROSITE" id="PS50013">
    <property type="entry name" value="CHROMO_2"/>
    <property type="match status" value="1"/>
</dbReference>
<feature type="region of interest" description="Disordered" evidence="5">
    <location>
        <begin position="84"/>
        <end position="135"/>
    </location>
</feature>
<dbReference type="InterPro" id="IPR044251">
    <property type="entry name" value="LHP1-like"/>
</dbReference>
<dbReference type="PANTHER" id="PTHR47240">
    <property type="entry name" value="CHROMO DOMAIN-CONTAINING PROTEIN LHP1"/>
    <property type="match status" value="1"/>
</dbReference>
<dbReference type="Gene3D" id="2.40.50.40">
    <property type="match status" value="2"/>
</dbReference>
<dbReference type="SUPFAM" id="SSF54160">
    <property type="entry name" value="Chromo domain-like"/>
    <property type="match status" value="2"/>
</dbReference>
<dbReference type="InterPro" id="IPR023779">
    <property type="entry name" value="Chromodomain_CS"/>
</dbReference>
<evidence type="ECO:0000256" key="3">
    <source>
        <dbReference type="ARBA" id="ARBA00022454"/>
    </source>
</evidence>
<dbReference type="InterPro" id="IPR016197">
    <property type="entry name" value="Chromo-like_dom_sf"/>
</dbReference>
<evidence type="ECO:0000313" key="7">
    <source>
        <dbReference type="EMBL" id="AMR36251.1"/>
    </source>
</evidence>
<dbReference type="GO" id="GO:0005694">
    <property type="term" value="C:chromosome"/>
    <property type="evidence" value="ECO:0007669"/>
    <property type="project" value="UniProtKB-SubCell"/>
</dbReference>
<dbReference type="InterPro" id="IPR023780">
    <property type="entry name" value="Chromo_domain"/>
</dbReference>
<dbReference type="PANTHER" id="PTHR47240:SF2">
    <property type="entry name" value="CHROMO DOMAIN-CONTAINING PROTEIN LHP1"/>
    <property type="match status" value="1"/>
</dbReference>
<dbReference type="PROSITE" id="PS00598">
    <property type="entry name" value="CHROMO_1"/>
    <property type="match status" value="1"/>
</dbReference>
<evidence type="ECO:0000256" key="4">
    <source>
        <dbReference type="ARBA" id="ARBA00023242"/>
    </source>
</evidence>
<dbReference type="InterPro" id="IPR017984">
    <property type="entry name" value="Chromo_dom_subgr"/>
</dbReference>
<sequence length="285" mass="32650">MSSGQPEKPCDSETPTTSAAAKEPDSNVFVVEKIVDKRVKNGRLQYLVKWQGFPEEENTWEPVEGVIHCCDLLSAYEAELSLRSQGKKAKKHRKSSSKPKRRPSSSVPRKLEQPSGQEAELQAVIDPSAGLKRKLKPPIPRRHLCYLESSDHETNGDEDPIDLALERLHLSPVDTMDLPLDGGQQDVPLKDTWPDELPSGLQEWSDPEEDDPDDWRMPVRTKPFGMDRDQDLEKVYRCFKFRGYTFLTVTWKGCQEVDVVQLKEFRHAYPIPVLKFFQSLRHRAN</sequence>
<reference evidence="7" key="1">
    <citation type="journal article" date="2016" name="Proc. Natl. Acad. Sci. U.S.A.">
        <title>Rapid evolution of a Y-chromosome heterochromatin protein underlies sex chromosome meiotic drive.</title>
        <authorList>
            <person name="Helleu Q."/>
            <person name="Gerard P.R."/>
            <person name="Dubruille R."/>
            <person name="Ogereau D."/>
            <person name="Prud'homme B."/>
            <person name="Loppin B."/>
            <person name="Montchamp-Moreau C."/>
        </authorList>
    </citation>
    <scope>NUCLEOTIDE SEQUENCE</scope>
</reference>
<keyword evidence="4" id="KW-0539">Nucleus</keyword>
<name>A0A142I120_9MUSC</name>
<keyword evidence="3" id="KW-0158">Chromosome</keyword>
<accession>A0A142I120</accession>
<dbReference type="CDD" id="cd00024">
    <property type="entry name" value="CD_CSD"/>
    <property type="match status" value="1"/>
</dbReference>
<evidence type="ECO:0000256" key="2">
    <source>
        <dbReference type="ARBA" id="ARBA00004286"/>
    </source>
</evidence>
<dbReference type="GO" id="GO:0005634">
    <property type="term" value="C:nucleus"/>
    <property type="evidence" value="ECO:0007669"/>
    <property type="project" value="UniProtKB-SubCell"/>
</dbReference>
<gene>
    <name evidence="7" type="primary">HP1D2</name>
</gene>
<dbReference type="EMBL" id="KU527673">
    <property type="protein sequence ID" value="AMR36251.1"/>
    <property type="molecule type" value="Genomic_DNA"/>
</dbReference>
<feature type="region of interest" description="Disordered" evidence="5">
    <location>
        <begin position="191"/>
        <end position="216"/>
    </location>
</feature>
<evidence type="ECO:0000256" key="5">
    <source>
        <dbReference type="SAM" id="MobiDB-lite"/>
    </source>
</evidence>
<organism evidence="7">
    <name type="scientific">Drosophila prostipennis</name>
    <dbReference type="NCBI Taxonomy" id="94111"/>
    <lineage>
        <taxon>Eukaryota</taxon>
        <taxon>Metazoa</taxon>
        <taxon>Ecdysozoa</taxon>
        <taxon>Arthropoda</taxon>
        <taxon>Hexapoda</taxon>
        <taxon>Insecta</taxon>
        <taxon>Pterygota</taxon>
        <taxon>Neoptera</taxon>
        <taxon>Endopterygota</taxon>
        <taxon>Diptera</taxon>
        <taxon>Brachycera</taxon>
        <taxon>Muscomorpha</taxon>
        <taxon>Ephydroidea</taxon>
        <taxon>Drosophilidae</taxon>
        <taxon>Drosophila</taxon>
        <taxon>Sophophora</taxon>
    </lineage>
</organism>
<dbReference type="SMART" id="SM00298">
    <property type="entry name" value="CHROMO"/>
    <property type="match status" value="1"/>
</dbReference>
<dbReference type="GO" id="GO:0031507">
    <property type="term" value="P:heterochromatin formation"/>
    <property type="evidence" value="ECO:0007669"/>
    <property type="project" value="InterPro"/>
</dbReference>
<feature type="compositionally biased region" description="Basic residues" evidence="5">
    <location>
        <begin position="85"/>
        <end position="103"/>
    </location>
</feature>
<dbReference type="PRINTS" id="PR00504">
    <property type="entry name" value="CHROMODOMAIN"/>
</dbReference>
<dbReference type="InterPro" id="IPR000953">
    <property type="entry name" value="Chromo/chromo_shadow_dom"/>
</dbReference>
<dbReference type="Pfam" id="PF00385">
    <property type="entry name" value="Chromo"/>
    <property type="match status" value="1"/>
</dbReference>
<feature type="domain" description="Chromo" evidence="6">
    <location>
        <begin position="29"/>
        <end position="88"/>
    </location>
</feature>
<comment type="subcellular location">
    <subcellularLocation>
        <location evidence="2">Chromosome</location>
    </subcellularLocation>
    <subcellularLocation>
        <location evidence="1">Nucleus</location>
    </subcellularLocation>
</comment>
<feature type="region of interest" description="Disordered" evidence="5">
    <location>
        <begin position="1"/>
        <end position="26"/>
    </location>
</feature>
<evidence type="ECO:0000259" key="6">
    <source>
        <dbReference type="PROSITE" id="PS50013"/>
    </source>
</evidence>
<dbReference type="AlphaFoldDB" id="A0A142I120"/>